<evidence type="ECO:0000259" key="4">
    <source>
        <dbReference type="Pfam" id="PF13407"/>
    </source>
</evidence>
<name>A0A267MJU9_9FIRM</name>
<dbReference type="InterPro" id="IPR028082">
    <property type="entry name" value="Peripla_BP_I"/>
</dbReference>
<reference evidence="5 6" key="1">
    <citation type="submission" date="2017-06" db="EMBL/GenBank/DDBJ databases">
        <title>Draft genome sequence of anaerobic fermentative bacterium Anaeromicrobium sediminis DY2726D isolated from West Pacific Ocean sediments.</title>
        <authorList>
            <person name="Zeng X."/>
        </authorList>
    </citation>
    <scope>NUCLEOTIDE SEQUENCE [LARGE SCALE GENOMIC DNA]</scope>
    <source>
        <strain evidence="5 6">DY2726D</strain>
    </source>
</reference>
<feature type="domain" description="Periplasmic binding protein" evidence="4">
    <location>
        <begin position="28"/>
        <end position="281"/>
    </location>
</feature>
<dbReference type="GO" id="GO:0030313">
    <property type="term" value="C:cell envelope"/>
    <property type="evidence" value="ECO:0007669"/>
    <property type="project" value="UniProtKB-SubCell"/>
</dbReference>
<protein>
    <recommendedName>
        <fullName evidence="4">Periplasmic binding protein domain-containing protein</fullName>
    </recommendedName>
</protein>
<evidence type="ECO:0000256" key="2">
    <source>
        <dbReference type="ARBA" id="ARBA00007639"/>
    </source>
</evidence>
<dbReference type="AlphaFoldDB" id="A0A267MJU9"/>
<dbReference type="EMBL" id="NIBG01000010">
    <property type="protein sequence ID" value="PAB59063.1"/>
    <property type="molecule type" value="Genomic_DNA"/>
</dbReference>
<dbReference type="Proteomes" id="UP000216024">
    <property type="component" value="Unassembled WGS sequence"/>
</dbReference>
<keyword evidence="3" id="KW-0732">Signal</keyword>
<dbReference type="Pfam" id="PF13407">
    <property type="entry name" value="Peripla_BP_4"/>
    <property type="match status" value="1"/>
</dbReference>
<dbReference type="Gene3D" id="3.40.50.2300">
    <property type="match status" value="2"/>
</dbReference>
<comment type="caution">
    <text evidence="5">The sequence shown here is derived from an EMBL/GenBank/DDBJ whole genome shotgun (WGS) entry which is preliminary data.</text>
</comment>
<evidence type="ECO:0000256" key="1">
    <source>
        <dbReference type="ARBA" id="ARBA00004196"/>
    </source>
</evidence>
<organism evidence="5 6">
    <name type="scientific">Anaeromicrobium sediminis</name>
    <dbReference type="NCBI Taxonomy" id="1478221"/>
    <lineage>
        <taxon>Bacteria</taxon>
        <taxon>Bacillati</taxon>
        <taxon>Bacillota</taxon>
        <taxon>Clostridia</taxon>
        <taxon>Peptostreptococcales</taxon>
        <taxon>Thermotaleaceae</taxon>
        <taxon>Anaeromicrobium</taxon>
    </lineage>
</organism>
<dbReference type="GO" id="GO:0030246">
    <property type="term" value="F:carbohydrate binding"/>
    <property type="evidence" value="ECO:0007669"/>
    <property type="project" value="UniProtKB-ARBA"/>
</dbReference>
<evidence type="ECO:0000313" key="6">
    <source>
        <dbReference type="Proteomes" id="UP000216024"/>
    </source>
</evidence>
<keyword evidence="6" id="KW-1185">Reference proteome</keyword>
<dbReference type="SUPFAM" id="SSF53822">
    <property type="entry name" value="Periplasmic binding protein-like I"/>
    <property type="match status" value="1"/>
</dbReference>
<comment type="similarity">
    <text evidence="2">Belongs to the bacterial solute-binding protein 2 family.</text>
</comment>
<dbReference type="PANTHER" id="PTHR46847">
    <property type="entry name" value="D-ALLOSE-BINDING PERIPLASMIC PROTEIN-RELATED"/>
    <property type="match status" value="1"/>
</dbReference>
<dbReference type="PANTHER" id="PTHR46847:SF1">
    <property type="entry name" value="D-ALLOSE-BINDING PERIPLASMIC PROTEIN-RELATED"/>
    <property type="match status" value="1"/>
</dbReference>
<dbReference type="OrthoDB" id="369027at2"/>
<gene>
    <name evidence="5" type="ORF">CCE28_12325</name>
</gene>
<comment type="subcellular location">
    <subcellularLocation>
        <location evidence="1">Cell envelope</location>
    </subcellularLocation>
</comment>
<evidence type="ECO:0000313" key="5">
    <source>
        <dbReference type="EMBL" id="PAB59063.1"/>
    </source>
</evidence>
<dbReference type="InterPro" id="IPR025997">
    <property type="entry name" value="SBP_2_dom"/>
</dbReference>
<accession>A0A267MJU9</accession>
<dbReference type="CDD" id="cd01536">
    <property type="entry name" value="PBP1_ABC_sugar_binding-like"/>
    <property type="match status" value="1"/>
</dbReference>
<evidence type="ECO:0000256" key="3">
    <source>
        <dbReference type="ARBA" id="ARBA00022729"/>
    </source>
</evidence>
<sequence>MVTLVVGCGAKETQTQETSNDVEKKSKIGVVVKALDSEHWLTVKKGAEDAAAETGVDVVVLAPDKESNVEQQFRIIEDLIQQKVDALAVAPCDSEGIVPFIEEANSNGIPVLTVDTNADANVVAFVGTNNTLGGKMAGERIVEIIGGEGKVALITGVPGQQTHRDRNAGFKEALKGTNIELVAEQPANSESALAMTVMENILQSNPDLKAVFCTNALMGLGAMEAIDAKGKLGDIKIIAFDTQTDVLNAIKDGKMDSVVAQSPYNMGYEAVKNAVKHINEEDVPKVVDTGTDLITEENVNEYLK</sequence>
<proteinExistence type="inferred from homology"/>